<comment type="similarity">
    <text evidence="1">Belongs to the ribosome association toxin RatA family.</text>
</comment>
<protein>
    <submittedName>
        <fullName evidence="3">Cyclase</fullName>
    </submittedName>
</protein>
<dbReference type="Proteomes" id="UP000484015">
    <property type="component" value="Unassembled WGS sequence"/>
</dbReference>
<evidence type="ECO:0000256" key="1">
    <source>
        <dbReference type="ARBA" id="ARBA00008918"/>
    </source>
</evidence>
<dbReference type="InterPro" id="IPR047137">
    <property type="entry name" value="ORF3"/>
</dbReference>
<sequence>MINRFIALGALALGGAYLAKKYSSKNAEARSDSTVQDSIIVNVPVRTAYDQWTQFEEFPKFMDSVQEVKQLDNKRLHWKAEVMGKPIEWDAEITEQLPDQCIAWRSTSGKQNDGTVRFDKLSENRTRIRLEIVYVPEGPVETIGDAMGGVRLEARSNLKKFKQMIEGRGKQTGGWRGVIQDQPAGHPAT</sequence>
<evidence type="ECO:0000313" key="4">
    <source>
        <dbReference type="Proteomes" id="UP000484015"/>
    </source>
</evidence>
<keyword evidence="4" id="KW-1185">Reference proteome</keyword>
<dbReference type="PANTHER" id="PTHR33824:SF7">
    <property type="entry name" value="POLYKETIDE CYCLASE_DEHYDRASE AND LIPID TRANSPORT SUPERFAMILY PROTEIN"/>
    <property type="match status" value="1"/>
</dbReference>
<dbReference type="AlphaFoldDB" id="A0A6L6Q3Y5"/>
<evidence type="ECO:0000313" key="3">
    <source>
        <dbReference type="EMBL" id="MTW03762.1"/>
    </source>
</evidence>
<dbReference type="SUPFAM" id="SSF55961">
    <property type="entry name" value="Bet v1-like"/>
    <property type="match status" value="1"/>
</dbReference>
<dbReference type="Pfam" id="PF03364">
    <property type="entry name" value="Polyketide_cyc"/>
    <property type="match status" value="1"/>
</dbReference>
<comment type="caution">
    <text evidence="3">The sequence shown here is derived from an EMBL/GenBank/DDBJ whole genome shotgun (WGS) entry which is preliminary data.</text>
</comment>
<organism evidence="3 4">
    <name type="scientific">Pseudoduganella ginsengisoli</name>
    <dbReference type="NCBI Taxonomy" id="1462440"/>
    <lineage>
        <taxon>Bacteria</taxon>
        <taxon>Pseudomonadati</taxon>
        <taxon>Pseudomonadota</taxon>
        <taxon>Betaproteobacteria</taxon>
        <taxon>Burkholderiales</taxon>
        <taxon>Oxalobacteraceae</taxon>
        <taxon>Telluria group</taxon>
        <taxon>Pseudoduganella</taxon>
    </lineage>
</organism>
<dbReference type="RefSeq" id="WP_155440119.1">
    <property type="nucleotide sequence ID" value="NZ_WNLA01000011.1"/>
</dbReference>
<dbReference type="CDD" id="cd07817">
    <property type="entry name" value="SRPBCC_8"/>
    <property type="match status" value="1"/>
</dbReference>
<dbReference type="InterPro" id="IPR023393">
    <property type="entry name" value="START-like_dom_sf"/>
</dbReference>
<evidence type="ECO:0000259" key="2">
    <source>
        <dbReference type="Pfam" id="PF03364"/>
    </source>
</evidence>
<proteinExistence type="inferred from homology"/>
<reference evidence="3 4" key="1">
    <citation type="submission" date="2019-11" db="EMBL/GenBank/DDBJ databases">
        <title>Type strains purchased from KCTC, JCM and DSMZ.</title>
        <authorList>
            <person name="Lu H."/>
        </authorList>
    </citation>
    <scope>NUCLEOTIDE SEQUENCE [LARGE SCALE GENOMIC DNA]</scope>
    <source>
        <strain evidence="3 4">KCTC 42409</strain>
    </source>
</reference>
<accession>A0A6L6Q3Y5</accession>
<dbReference type="Gene3D" id="3.30.530.20">
    <property type="match status" value="1"/>
</dbReference>
<dbReference type="OrthoDB" id="3695445at2"/>
<dbReference type="InterPro" id="IPR005031">
    <property type="entry name" value="COQ10_START"/>
</dbReference>
<gene>
    <name evidence="3" type="ORF">GM668_16895</name>
</gene>
<dbReference type="PANTHER" id="PTHR33824">
    <property type="entry name" value="POLYKETIDE CYCLASE/DEHYDRASE AND LIPID TRANSPORT SUPERFAMILY PROTEIN"/>
    <property type="match status" value="1"/>
</dbReference>
<feature type="domain" description="Coenzyme Q-binding protein COQ10 START" evidence="2">
    <location>
        <begin position="41"/>
        <end position="155"/>
    </location>
</feature>
<name>A0A6L6Q3Y5_9BURK</name>
<dbReference type="EMBL" id="WNLA01000011">
    <property type="protein sequence ID" value="MTW03762.1"/>
    <property type="molecule type" value="Genomic_DNA"/>
</dbReference>